<dbReference type="Proteomes" id="UP000285951">
    <property type="component" value="Unassembled WGS sequence"/>
</dbReference>
<dbReference type="PANTHER" id="PTHR32440">
    <property type="entry name" value="PHOSPHATASE DCR2-RELATED-RELATED"/>
    <property type="match status" value="1"/>
</dbReference>
<gene>
    <name evidence="3" type="ORF">DWB62_007080</name>
    <name evidence="2" type="ORF">GNY23_07080</name>
</gene>
<protein>
    <submittedName>
        <fullName evidence="2">Twin-arginine translocation signal domain-containing protein</fullName>
    </submittedName>
</protein>
<sequence>MERRAFLKNSAFAGALGVITSNVAANSLSVKQPENEISSISELSFNKEGKFKILQLTDTHYIAGNPESKRALNNVNQMLDLEKPDLVIHTGDVIFGIPAERSLREILSPISERKIPFAVALGNHDEEYDKTRDEVSEIINSMPYNINKNIKGITGSTNCIITLNSSKEENIEWVFYLFDTNRKSTIDDIGGYGYINFDQIAWYRQQSQNFTKMNGDEPIPSMAFFHIPIIEYKIAACDDKTLLRGIRGEEVCSPKVNSGVFASMKEMGDIKAISVGHDHDCDYAAHWNNMFLLYGRFSGCDTVYNNIKPNGARVFELTEGEDKFRSWIRLYGGKIIQDLQYPDDFVKKKDD</sequence>
<dbReference type="EMBL" id="QTZN02000012">
    <property type="protein sequence ID" value="MVB06781.1"/>
    <property type="molecule type" value="Genomic_DNA"/>
</dbReference>
<dbReference type="RefSeq" id="WP_156195324.1">
    <property type="nucleotide sequence ID" value="NZ_QTZN02000012.1"/>
</dbReference>
<dbReference type="CDD" id="cd07383">
    <property type="entry name" value="MPP_Dcr2"/>
    <property type="match status" value="1"/>
</dbReference>
<dbReference type="InterPro" id="IPR019546">
    <property type="entry name" value="TAT_signal_bac_arc"/>
</dbReference>
<dbReference type="InterPro" id="IPR004843">
    <property type="entry name" value="Calcineurin-like_PHP"/>
</dbReference>
<dbReference type="GO" id="GO:0005737">
    <property type="term" value="C:cytoplasm"/>
    <property type="evidence" value="ECO:0007669"/>
    <property type="project" value="TreeGrafter"/>
</dbReference>
<dbReference type="GO" id="GO:0016788">
    <property type="term" value="F:hydrolase activity, acting on ester bonds"/>
    <property type="evidence" value="ECO:0007669"/>
    <property type="project" value="TreeGrafter"/>
</dbReference>
<proteinExistence type="predicted"/>
<dbReference type="Proteomes" id="UP000462449">
    <property type="component" value="Unassembled WGS sequence"/>
</dbReference>
<feature type="domain" description="Calcineurin-like phosphoesterase" evidence="1">
    <location>
        <begin position="51"/>
        <end position="280"/>
    </location>
</feature>
<dbReference type="Gene3D" id="3.60.21.10">
    <property type="match status" value="1"/>
</dbReference>
<evidence type="ECO:0000313" key="2">
    <source>
        <dbReference type="EMBL" id="MUP37576.1"/>
    </source>
</evidence>
<comment type="caution">
    <text evidence="2">The sequence shown here is derived from an EMBL/GenBank/DDBJ whole genome shotgun (WGS) entry which is preliminary data.</text>
</comment>
<dbReference type="Pfam" id="PF00149">
    <property type="entry name" value="Metallophos"/>
    <property type="match status" value="1"/>
</dbReference>
<evidence type="ECO:0000313" key="5">
    <source>
        <dbReference type="Proteomes" id="UP000462449"/>
    </source>
</evidence>
<dbReference type="SUPFAM" id="SSF56300">
    <property type="entry name" value="Metallo-dependent phosphatases"/>
    <property type="match status" value="1"/>
</dbReference>
<dbReference type="AlphaFoldDB" id="A0A7M4D4J7"/>
<dbReference type="NCBIfam" id="TIGR01409">
    <property type="entry name" value="TAT_signal_seq"/>
    <property type="match status" value="1"/>
</dbReference>
<dbReference type="OrthoDB" id="9816081at2"/>
<evidence type="ECO:0000259" key="1">
    <source>
        <dbReference type="Pfam" id="PF00149"/>
    </source>
</evidence>
<keyword evidence="4" id="KW-1185">Reference proteome</keyword>
<evidence type="ECO:0000313" key="4">
    <source>
        <dbReference type="Proteomes" id="UP000285951"/>
    </source>
</evidence>
<accession>A0A7M4D4J7</accession>
<evidence type="ECO:0000313" key="3">
    <source>
        <dbReference type="EMBL" id="MVB06781.1"/>
    </source>
</evidence>
<name>A0A7M4D4J7_9BACT</name>
<dbReference type="InterPro" id="IPR029052">
    <property type="entry name" value="Metallo-depent_PP-like"/>
</dbReference>
<dbReference type="PANTHER" id="PTHR32440:SF11">
    <property type="entry name" value="METALLOPHOSPHOESTERASE DOMAIN-CONTAINING PROTEIN"/>
    <property type="match status" value="1"/>
</dbReference>
<dbReference type="EMBL" id="WOTW01000012">
    <property type="protein sequence ID" value="MUP37576.1"/>
    <property type="molecule type" value="Genomic_DNA"/>
</dbReference>
<organism evidence="2 5">
    <name type="scientific">Labilibaculum euxinus</name>
    <dbReference type="NCBI Taxonomy" id="2686357"/>
    <lineage>
        <taxon>Bacteria</taxon>
        <taxon>Pseudomonadati</taxon>
        <taxon>Bacteroidota</taxon>
        <taxon>Bacteroidia</taxon>
        <taxon>Marinilabiliales</taxon>
        <taxon>Marinifilaceae</taxon>
        <taxon>Labilibaculum</taxon>
    </lineage>
</organism>
<reference evidence="2 5" key="2">
    <citation type="submission" date="2019-12" db="EMBL/GenBank/DDBJ databases">
        <title>Draft genome sequence of Labilibaculum sp. strain 44 isolated from deep waters of Black Sea.</title>
        <authorList>
            <person name="Yadav S."/>
            <person name="Villanueva L."/>
        </authorList>
    </citation>
    <scope>NUCLEOTIDE SEQUENCE [LARGE SCALE GENOMIC DNA]</scope>
    <source>
        <strain evidence="2 5">44</strain>
    </source>
</reference>
<reference evidence="3 4" key="1">
    <citation type="submission" date="2019-11" db="EMBL/GenBank/DDBJ databases">
        <title>Draft genome sequence of Labilibaculum sp. strain SYP isolated from Black Sea.</title>
        <authorList>
            <person name="Yadav S."/>
            <person name="Villanueva L."/>
        </authorList>
    </citation>
    <scope>NUCLEOTIDE SEQUENCE [LARGE SCALE GENOMIC DNA]</scope>
    <source>
        <strain evidence="3 4">44</strain>
    </source>
</reference>